<dbReference type="OrthoDB" id="5583482at2759"/>
<dbReference type="OMA" id="TLSNGMC"/>
<feature type="region of interest" description="Disordered" evidence="2">
    <location>
        <begin position="1"/>
        <end position="46"/>
    </location>
</feature>
<dbReference type="GO" id="GO:0031267">
    <property type="term" value="F:small GTPase binding"/>
    <property type="evidence" value="ECO:0007669"/>
    <property type="project" value="TreeGrafter"/>
</dbReference>
<proteinExistence type="predicted"/>
<feature type="coiled-coil region" evidence="1">
    <location>
        <begin position="105"/>
        <end position="297"/>
    </location>
</feature>
<dbReference type="EMBL" id="LR899014">
    <property type="protein sequence ID" value="CAD7092837.1"/>
    <property type="molecule type" value="Genomic_DNA"/>
</dbReference>
<keyword evidence="4" id="KW-1185">Reference proteome</keyword>
<protein>
    <recommendedName>
        <fullName evidence="5">Coiled-coil domain-containing protein 186</fullName>
    </recommendedName>
</protein>
<dbReference type="GO" id="GO:0099518">
    <property type="term" value="P:vesicle cytoskeletal trafficking"/>
    <property type="evidence" value="ECO:0007669"/>
    <property type="project" value="TreeGrafter"/>
</dbReference>
<dbReference type="PANTHER" id="PTHR18911:SF5">
    <property type="entry name" value="COILED-COIL DOMAIN-CONTAINING PROTEIN 186"/>
    <property type="match status" value="1"/>
</dbReference>
<evidence type="ECO:0000313" key="4">
    <source>
        <dbReference type="Proteomes" id="UP000594454"/>
    </source>
</evidence>
<feature type="region of interest" description="Disordered" evidence="2">
    <location>
        <begin position="473"/>
        <end position="519"/>
    </location>
</feature>
<gene>
    <name evidence="3" type="ORF">HERILL_LOCUS15167</name>
</gene>
<dbReference type="InterPro" id="IPR038830">
    <property type="entry name" value="CCDC186"/>
</dbReference>
<dbReference type="GO" id="GO:0005802">
    <property type="term" value="C:trans-Golgi network"/>
    <property type="evidence" value="ECO:0007669"/>
    <property type="project" value="TreeGrafter"/>
</dbReference>
<dbReference type="AlphaFoldDB" id="A0A7R8Z4B6"/>
<sequence length="659" mass="76390">MDESAKSPTSDQETSVPIVKEEEIEAEKRSENEDSERTATTAGDADERISLLEKEISQMQLLLTQKDELASLYDREKKILEKEKCALKRELELAVREKESAVMIYATKEKILLDAKREKENAEKQLNDSKKEIKIISTKYQLLNEEKSRLANIIEEKCNEVKKVQRENEKYKTDLGNLEMKIKWISIKLTQETENKNAMEKRLNEVLQEKNVQLTEEKLTEQQKMEQEAHVILLKHENEKKEKQLEVLDREHKQLSSKYKEIQELLQREQEEKAAILSELEEERTQHNIVQNSLSQELLNSAKLRSQLEDLRILQAQDIINKEEIASLLTNKADLEQRIEDYKSDLKQLRGKESDLLSINKEMTEKIVELQNEIFLQASKMKAISAENEIYKKEKSEFDTKYNEISAKLEEEINSKNEERLLFTKHLSEKTKLYEATKKKLDNALGDLEAVKNKHSQIIKELNREINKYKKHSESELVRKNSTDEPQMQQQPDVVGVRGQSDSETEAQSGQSSFSLQEPSKKHLVDRILRLQQAATRQTEKIDFLENHTMSLVAELQKKSKLLHYYMLRDQAGALTSNKSDQNKTELAKYGGVMSAIYGGIRGNNQSMTLELSLEINRKLQAVLEDTLLKNITLKENLDVLGLEVDKLTRQLAQNNAHK</sequence>
<feature type="coiled-coil region" evidence="1">
    <location>
        <begin position="325"/>
        <end position="373"/>
    </location>
</feature>
<name>A0A7R8Z4B6_HERIL</name>
<keyword evidence="1" id="KW-0175">Coiled coil</keyword>
<organism evidence="3 4">
    <name type="scientific">Hermetia illucens</name>
    <name type="common">Black soldier fly</name>
    <dbReference type="NCBI Taxonomy" id="343691"/>
    <lineage>
        <taxon>Eukaryota</taxon>
        <taxon>Metazoa</taxon>
        <taxon>Ecdysozoa</taxon>
        <taxon>Arthropoda</taxon>
        <taxon>Hexapoda</taxon>
        <taxon>Insecta</taxon>
        <taxon>Pterygota</taxon>
        <taxon>Neoptera</taxon>
        <taxon>Endopterygota</taxon>
        <taxon>Diptera</taxon>
        <taxon>Brachycera</taxon>
        <taxon>Stratiomyomorpha</taxon>
        <taxon>Stratiomyidae</taxon>
        <taxon>Hermetiinae</taxon>
        <taxon>Hermetia</taxon>
    </lineage>
</organism>
<evidence type="ECO:0008006" key="5">
    <source>
        <dbReference type="Google" id="ProtNLM"/>
    </source>
</evidence>
<dbReference type="InParanoid" id="A0A7R8Z4B6"/>
<feature type="compositionally biased region" description="Polar residues" evidence="2">
    <location>
        <begin position="500"/>
        <end position="518"/>
    </location>
</feature>
<feature type="compositionally biased region" description="Basic and acidic residues" evidence="2">
    <location>
        <begin position="26"/>
        <end position="37"/>
    </location>
</feature>
<evidence type="ECO:0000313" key="3">
    <source>
        <dbReference type="EMBL" id="CAD7092837.1"/>
    </source>
</evidence>
<accession>A0A7R8Z4B6</accession>
<reference evidence="3 4" key="1">
    <citation type="submission" date="2020-11" db="EMBL/GenBank/DDBJ databases">
        <authorList>
            <person name="Wallbank WR R."/>
            <person name="Pardo Diaz C."/>
            <person name="Kozak K."/>
            <person name="Martin S."/>
            <person name="Jiggins C."/>
            <person name="Moest M."/>
            <person name="Warren A I."/>
            <person name="Generalovic N T."/>
            <person name="Byers J.R.P. K."/>
            <person name="Montejo-Kovacevich G."/>
            <person name="Yen C E."/>
        </authorList>
    </citation>
    <scope>NUCLEOTIDE SEQUENCE [LARGE SCALE GENOMIC DNA]</scope>
</reference>
<feature type="compositionally biased region" description="Basic and acidic residues" evidence="2">
    <location>
        <begin position="473"/>
        <end position="483"/>
    </location>
</feature>
<dbReference type="PANTHER" id="PTHR18911">
    <property type="entry name" value="CTCL TUMOR ANTIGEN HD-CL-01"/>
    <property type="match status" value="1"/>
</dbReference>
<dbReference type="FunCoup" id="A0A7R8Z4B6">
    <property type="interactions" value="1039"/>
</dbReference>
<dbReference type="Proteomes" id="UP000594454">
    <property type="component" value="Chromosome 6"/>
</dbReference>
<feature type="compositionally biased region" description="Polar residues" evidence="2">
    <location>
        <begin position="1"/>
        <end position="15"/>
    </location>
</feature>
<evidence type="ECO:0000256" key="2">
    <source>
        <dbReference type="SAM" id="MobiDB-lite"/>
    </source>
</evidence>
<evidence type="ECO:0000256" key="1">
    <source>
        <dbReference type="SAM" id="Coils"/>
    </source>
</evidence>